<dbReference type="KEGG" id="glt:GlitD10_0076"/>
<protein>
    <recommendedName>
        <fullName evidence="6">Trehalose 6-phosphate phosphatase</fullName>
        <ecNumber evidence="6">3.1.3.12</ecNumber>
    </recommendedName>
</protein>
<comment type="cofactor">
    <cofactor evidence="6">
        <name>Mg(2+)</name>
        <dbReference type="ChEBI" id="CHEBI:18420"/>
    </cofactor>
</comment>
<dbReference type="InterPro" id="IPR036412">
    <property type="entry name" value="HAD-like_sf"/>
</dbReference>
<dbReference type="NCBIfam" id="TIGR01484">
    <property type="entry name" value="HAD-SF-IIB"/>
    <property type="match status" value="1"/>
</dbReference>
<evidence type="ECO:0000256" key="2">
    <source>
        <dbReference type="ARBA" id="ARBA00005199"/>
    </source>
</evidence>
<accession>A0A1J0A8Z3</accession>
<comment type="similarity">
    <text evidence="3 6">Belongs to the trehalose phosphatase family.</text>
</comment>
<dbReference type="GO" id="GO:0046872">
    <property type="term" value="F:metal ion binding"/>
    <property type="evidence" value="ECO:0007669"/>
    <property type="project" value="UniProtKB-KW"/>
</dbReference>
<organism evidence="7 8">
    <name type="scientific">Gloeomargarita lithophora Alchichica-D10</name>
    <dbReference type="NCBI Taxonomy" id="1188229"/>
    <lineage>
        <taxon>Bacteria</taxon>
        <taxon>Bacillati</taxon>
        <taxon>Cyanobacteriota</taxon>
        <taxon>Cyanophyceae</taxon>
        <taxon>Gloeomargaritales</taxon>
        <taxon>Gloeomargaritaceae</taxon>
        <taxon>Gloeomargarita</taxon>
    </lineage>
</organism>
<dbReference type="Pfam" id="PF02358">
    <property type="entry name" value="Trehalose_PPase"/>
    <property type="match status" value="1"/>
</dbReference>
<keyword evidence="6" id="KW-0460">Magnesium</keyword>
<dbReference type="PANTHER" id="PTHR43768">
    <property type="entry name" value="TREHALOSE 6-PHOSPHATE PHOSPHATASE"/>
    <property type="match status" value="1"/>
</dbReference>
<comment type="pathway">
    <text evidence="2 6">Glycan biosynthesis; trehalose biosynthesis.</text>
</comment>
<comment type="function">
    <text evidence="5 6">Removes the phosphate from trehalose 6-phosphate to produce free trehalose.</text>
</comment>
<dbReference type="SUPFAM" id="SSF56784">
    <property type="entry name" value="HAD-like"/>
    <property type="match status" value="1"/>
</dbReference>
<dbReference type="InterPro" id="IPR006379">
    <property type="entry name" value="HAD-SF_hydro_IIB"/>
</dbReference>
<evidence type="ECO:0000256" key="6">
    <source>
        <dbReference type="RuleBase" id="RU361117"/>
    </source>
</evidence>
<comment type="catalytic activity">
    <reaction evidence="1 6">
        <text>alpha,alpha-trehalose 6-phosphate + H2O = alpha,alpha-trehalose + phosphate</text>
        <dbReference type="Rhea" id="RHEA:23420"/>
        <dbReference type="ChEBI" id="CHEBI:15377"/>
        <dbReference type="ChEBI" id="CHEBI:16551"/>
        <dbReference type="ChEBI" id="CHEBI:43474"/>
        <dbReference type="ChEBI" id="CHEBI:58429"/>
        <dbReference type="EC" id="3.1.3.12"/>
    </reaction>
</comment>
<evidence type="ECO:0000256" key="4">
    <source>
        <dbReference type="ARBA" id="ARBA00022801"/>
    </source>
</evidence>
<evidence type="ECO:0000313" key="8">
    <source>
        <dbReference type="Proteomes" id="UP000180235"/>
    </source>
</evidence>
<dbReference type="InterPro" id="IPR044651">
    <property type="entry name" value="OTSB-like"/>
</dbReference>
<reference evidence="7 8" key="1">
    <citation type="submission" date="2016-10" db="EMBL/GenBank/DDBJ databases">
        <title>Description of Gloeomargarita lithophora gen. nov., sp. nov., a thylakoid-bearing basal-branching cyanobacterium with intracellular carbonates, and proposal for Gloeomargaritales ord. nov.</title>
        <authorList>
            <person name="Moreira D."/>
            <person name="Tavera R."/>
            <person name="Benzerara K."/>
            <person name="Skouri-Panet F."/>
            <person name="Couradeau E."/>
            <person name="Gerard E."/>
            <person name="Loussert C."/>
            <person name="Novelo E."/>
            <person name="Zivanovic Y."/>
            <person name="Lopez-Garcia P."/>
        </authorList>
    </citation>
    <scope>NUCLEOTIDE SEQUENCE [LARGE SCALE GENOMIC DNA]</scope>
    <source>
        <strain evidence="7 8">D10</strain>
    </source>
</reference>
<dbReference type="EMBL" id="CP017675">
    <property type="protein sequence ID" value="APB32377.1"/>
    <property type="molecule type" value="Genomic_DNA"/>
</dbReference>
<dbReference type="InterPro" id="IPR023214">
    <property type="entry name" value="HAD_sf"/>
</dbReference>
<dbReference type="GO" id="GO:0004805">
    <property type="term" value="F:trehalose-phosphatase activity"/>
    <property type="evidence" value="ECO:0007669"/>
    <property type="project" value="UniProtKB-EC"/>
</dbReference>
<dbReference type="Gene3D" id="3.30.70.1020">
    <property type="entry name" value="Trehalose-6-phosphate phosphatase related protein, domain 2"/>
    <property type="match status" value="1"/>
</dbReference>
<dbReference type="UniPathway" id="UPA00299"/>
<evidence type="ECO:0000256" key="3">
    <source>
        <dbReference type="ARBA" id="ARBA00008770"/>
    </source>
</evidence>
<dbReference type="AlphaFoldDB" id="A0A1J0A8Z3"/>
<dbReference type="GO" id="GO:0005992">
    <property type="term" value="P:trehalose biosynthetic process"/>
    <property type="evidence" value="ECO:0007669"/>
    <property type="project" value="UniProtKB-UniPathway"/>
</dbReference>
<dbReference type="InterPro" id="IPR003337">
    <property type="entry name" value="Trehalose_PPase"/>
</dbReference>
<gene>
    <name evidence="7" type="primary">otsB</name>
    <name evidence="7" type="ORF">GlitD10_0076</name>
</gene>
<proteinExistence type="inferred from homology"/>
<evidence type="ECO:0000256" key="1">
    <source>
        <dbReference type="ARBA" id="ARBA00000500"/>
    </source>
</evidence>
<dbReference type="STRING" id="1188229.GlitD10_0076"/>
<name>A0A1J0A8Z3_9CYAN</name>
<dbReference type="Gene3D" id="3.40.50.1000">
    <property type="entry name" value="HAD superfamily/HAD-like"/>
    <property type="match status" value="1"/>
</dbReference>
<dbReference type="Proteomes" id="UP000180235">
    <property type="component" value="Chromosome"/>
</dbReference>
<keyword evidence="4 6" id="KW-0378">Hydrolase</keyword>
<sequence>MLDYDGTLTPIVPDPTQAFLPEKGLELLRKLCRHPQIYVAIVSGRSVPQLRYFLHALAGEDITWCGLHGGEIYLPQSDQFLRQPQREQLQVQLQPLREQVLGQLTAENLLDLGVFIEDKTDSLAVHYRQAQVPIKHRLIELMYCLFASDIPLTAPFKLQPGKEVLEILPHTFDKGNCVAFLWNLWQVQQGCYIGDDVTDEAAFAVVNARGGLSIAVGKTPGTTQAQYICSEVADVYEVLVALGS</sequence>
<evidence type="ECO:0000313" key="7">
    <source>
        <dbReference type="EMBL" id="APB32377.1"/>
    </source>
</evidence>
<evidence type="ECO:0000256" key="5">
    <source>
        <dbReference type="ARBA" id="ARBA00024179"/>
    </source>
</evidence>
<dbReference type="NCBIfam" id="TIGR00685">
    <property type="entry name" value="T6PP"/>
    <property type="match status" value="1"/>
</dbReference>
<dbReference type="PANTHER" id="PTHR43768:SF3">
    <property type="entry name" value="TREHALOSE 6-PHOSPHATE PHOSPHATASE"/>
    <property type="match status" value="1"/>
</dbReference>
<dbReference type="EC" id="3.1.3.12" evidence="6"/>
<keyword evidence="6" id="KW-0479">Metal-binding</keyword>
<keyword evidence="8" id="KW-1185">Reference proteome</keyword>